<dbReference type="OrthoDB" id="20172at2759"/>
<evidence type="ECO:0000259" key="2">
    <source>
        <dbReference type="PROSITE" id="PS51840"/>
    </source>
</evidence>
<feature type="compositionally biased region" description="Polar residues" evidence="1">
    <location>
        <begin position="158"/>
        <end position="168"/>
    </location>
</feature>
<evidence type="ECO:0000313" key="3">
    <source>
        <dbReference type="EMBL" id="KAG6426734.1"/>
    </source>
</evidence>
<reference evidence="3" key="1">
    <citation type="submission" date="2018-01" db="EMBL/GenBank/DDBJ databases">
        <authorList>
            <person name="Mao J.F."/>
        </authorList>
    </citation>
    <scope>NUCLEOTIDE SEQUENCE</scope>
    <source>
        <strain evidence="3">Huo1</strain>
        <tissue evidence="3">Leaf</tissue>
    </source>
</reference>
<dbReference type="InterPro" id="IPR021827">
    <property type="entry name" value="Nup186/Nup192/Nup205"/>
</dbReference>
<dbReference type="InterPro" id="IPR019448">
    <property type="entry name" value="NT-C2"/>
</dbReference>
<reference evidence="3" key="2">
    <citation type="submission" date="2020-08" db="EMBL/GenBank/DDBJ databases">
        <title>Plant Genome Project.</title>
        <authorList>
            <person name="Zhang R.-G."/>
        </authorList>
    </citation>
    <scope>NUCLEOTIDE SEQUENCE</scope>
    <source>
        <strain evidence="3">Huo1</strain>
        <tissue evidence="3">Leaf</tissue>
    </source>
</reference>
<feature type="compositionally biased region" description="Basic and acidic residues" evidence="1">
    <location>
        <begin position="368"/>
        <end position="377"/>
    </location>
</feature>
<dbReference type="PANTHER" id="PTHR31344">
    <property type="entry name" value="NUCLEAR PORE COMPLEX PROTEIN NUP205"/>
    <property type="match status" value="1"/>
</dbReference>
<name>A0A8X9A4P6_SALSN</name>
<feature type="region of interest" description="Disordered" evidence="1">
    <location>
        <begin position="154"/>
        <end position="228"/>
    </location>
</feature>
<dbReference type="PROSITE" id="PS51840">
    <property type="entry name" value="C2_NT"/>
    <property type="match status" value="1"/>
</dbReference>
<feature type="region of interest" description="Disordered" evidence="1">
    <location>
        <begin position="632"/>
        <end position="653"/>
    </location>
</feature>
<feature type="compositionally biased region" description="Low complexity" evidence="1">
    <location>
        <begin position="217"/>
        <end position="226"/>
    </location>
</feature>
<feature type="compositionally biased region" description="Low complexity" evidence="1">
    <location>
        <begin position="190"/>
        <end position="200"/>
    </location>
</feature>
<keyword evidence="4" id="KW-1185">Reference proteome</keyword>
<evidence type="ECO:0000313" key="4">
    <source>
        <dbReference type="Proteomes" id="UP000298416"/>
    </source>
</evidence>
<proteinExistence type="predicted"/>
<feature type="region of interest" description="Disordered" evidence="1">
    <location>
        <begin position="564"/>
        <end position="588"/>
    </location>
</feature>
<feature type="compositionally biased region" description="Acidic residues" evidence="1">
    <location>
        <begin position="172"/>
        <end position="187"/>
    </location>
</feature>
<dbReference type="GO" id="GO:0005643">
    <property type="term" value="C:nuclear pore"/>
    <property type="evidence" value="ECO:0007669"/>
    <property type="project" value="InterPro"/>
</dbReference>
<protein>
    <recommendedName>
        <fullName evidence="2">C2 NT-type domain-containing protein</fullName>
    </recommendedName>
</protein>
<dbReference type="PANTHER" id="PTHR31344:SF13">
    <property type="entry name" value="EEIG1_EHBP1 PROTEIN AMINO-TERMINAL DOMAIN PROTEIN"/>
    <property type="match status" value="1"/>
</dbReference>
<dbReference type="EMBL" id="PNBA02000004">
    <property type="protein sequence ID" value="KAG6426734.1"/>
    <property type="molecule type" value="Genomic_DNA"/>
</dbReference>
<gene>
    <name evidence="3" type="ORF">SASPL_110964</name>
</gene>
<feature type="region of interest" description="Disordered" evidence="1">
    <location>
        <begin position="368"/>
        <end position="404"/>
    </location>
</feature>
<evidence type="ECO:0000256" key="1">
    <source>
        <dbReference type="SAM" id="MobiDB-lite"/>
    </source>
</evidence>
<comment type="caution">
    <text evidence="3">The sequence shown here is derived from an EMBL/GenBank/DDBJ whole genome shotgun (WGS) entry which is preliminary data.</text>
</comment>
<sequence>MVLGMKSKHKKGVAVRVEYTVTIEEIKPWPPLESFRSLQIVLIKWENGSESSGSFHAVTGESSITFSESFEFSTTLYWKKAKKKFGKNYLEFSLFEPRKDKVRGHLLATASLNLADYGMIDDELKVNVPLTFKKIPNGSVHPALAIKLEMTEKDAPHSSPSVGFSNEASLDGGDDDDSEIASYTDDDVSSRSSRTAGSSAFEVAMPSPSRSEKSGHGNHSSAGASSDTWKSVKRYVSSSKLAERSMSLVKKSSSPPLNISSPSCTNFHDSSGELYDASKSTPFVQVQSFDRLAHDAMSANHYGEYGAKSNSLYSLSAREKEWQSDALPNNNAHAGWVKVQEKMARRNIELDEQSIEERLLQKLSEEEATRRQIETRSDILAPRRKGPAIPPSRLKHEKSVKKHDSVKVNGDLADAYVGGNPPDLNVPNGLNKVGKISAPVEREEAEAYHSLRENEWKMRVEMLEEELREAAATEVSLFSIVAEHSSSVNKVHAPARRLSRFYKNACRTRSQAKRASAARTAVSGLVLVSKACGNDVPRLTFWLSNSIMLRSIVSQIAAELPNEPSINSNDGRLSDTARLKGKGHRSQSIDESDDLEDVLTFLIALERVESWLFSRIVESIWWQTFIPHMQPTVSKDSNRERSSGKKKASSRRNYLGGNEQASFSIELWRKAFKDAHERLCPIQARGQTCGCLSALVILVMQQLVNRLDVAMFNAILRESAKDMPTDPVSDPISDTKVLPVKPGKASFGTGAQLKNIIGNWSRWLTDLFGLEDDSTDDEGVTLGDISKPKPYKAFCILRSLSDLMMLPYEMLADVSTRKEVCPMFGPAIIKRVLKNFVPDEFSPNPIPPYIIHILSAEVRPDSPEDMVTSFPYVSAATKYSPPPAALLSCVGEVGKQVLKSSRLSTLKKSYSSDDEIDELDSPLTTIIPDSYQSSAALAKLSFMPKEKGGTNAIRYQLLREIWRDDD</sequence>
<feature type="domain" description="C2 NT-type" evidence="2">
    <location>
        <begin position="7"/>
        <end position="152"/>
    </location>
</feature>
<dbReference type="AlphaFoldDB" id="A0A8X9A4P6"/>
<dbReference type="Proteomes" id="UP000298416">
    <property type="component" value="Unassembled WGS sequence"/>
</dbReference>
<accession>A0A8X9A4P6</accession>
<dbReference type="Pfam" id="PF10358">
    <property type="entry name" value="NT-C2"/>
    <property type="match status" value="1"/>
</dbReference>
<organism evidence="3">
    <name type="scientific">Salvia splendens</name>
    <name type="common">Scarlet sage</name>
    <dbReference type="NCBI Taxonomy" id="180675"/>
    <lineage>
        <taxon>Eukaryota</taxon>
        <taxon>Viridiplantae</taxon>
        <taxon>Streptophyta</taxon>
        <taxon>Embryophyta</taxon>
        <taxon>Tracheophyta</taxon>
        <taxon>Spermatophyta</taxon>
        <taxon>Magnoliopsida</taxon>
        <taxon>eudicotyledons</taxon>
        <taxon>Gunneridae</taxon>
        <taxon>Pentapetalae</taxon>
        <taxon>asterids</taxon>
        <taxon>lamiids</taxon>
        <taxon>Lamiales</taxon>
        <taxon>Lamiaceae</taxon>
        <taxon>Nepetoideae</taxon>
        <taxon>Mentheae</taxon>
        <taxon>Salviinae</taxon>
        <taxon>Salvia</taxon>
        <taxon>Salvia subgen. Calosphace</taxon>
        <taxon>core Calosphace</taxon>
    </lineage>
</organism>